<sequence length="143" mass="17067">MMKIKKGRGYVYAIQYHIVWCVKYRKNIISGALEDRLKEILLEQSHTHEFTIVEMETDGDHLHMLIECSPQHYIPNIMKALKGNSARYLFKEFPELKKQLWGGHLWNPSYFICTVSDRTEEQITTYIQEQQVKPRKRGRPKDR</sequence>
<dbReference type="RefSeq" id="WP_338754759.1">
    <property type="nucleotide sequence ID" value="NZ_CP147404.1"/>
</dbReference>
<dbReference type="PANTHER" id="PTHR33360">
    <property type="entry name" value="TRANSPOSASE FOR INSERTION SEQUENCE ELEMENT IS200"/>
    <property type="match status" value="1"/>
</dbReference>
<name>A0ABZ2NBG1_9BACI</name>
<dbReference type="SUPFAM" id="SSF143422">
    <property type="entry name" value="Transposase IS200-like"/>
    <property type="match status" value="1"/>
</dbReference>
<feature type="domain" description="Transposase IS200-like" evidence="1">
    <location>
        <begin position="11"/>
        <end position="130"/>
    </location>
</feature>
<protein>
    <submittedName>
        <fullName evidence="2">IS200/IS605 family transposase</fullName>
    </submittedName>
</protein>
<evidence type="ECO:0000313" key="3">
    <source>
        <dbReference type="EMBL" id="WXB94942.1"/>
    </source>
</evidence>
<evidence type="ECO:0000259" key="1">
    <source>
        <dbReference type="SMART" id="SM01321"/>
    </source>
</evidence>
<dbReference type="InterPro" id="IPR036515">
    <property type="entry name" value="Transposase_17_sf"/>
</dbReference>
<gene>
    <name evidence="2" type="primary">tnpA</name>
    <name evidence="2" type="ORF">WDJ61_09680</name>
    <name evidence="3" type="ORF">WDJ61_16235</name>
</gene>
<reference evidence="2 4" key="1">
    <citation type="submission" date="2024-02" db="EMBL/GenBank/DDBJ databases">
        <title>Seven novel Bacillus-like species.</title>
        <authorList>
            <person name="Liu G."/>
        </authorList>
    </citation>
    <scope>NUCLEOTIDE SEQUENCE [LARGE SCALE GENOMIC DNA]</scope>
    <source>
        <strain evidence="2 4">FJAT-52991</strain>
    </source>
</reference>
<dbReference type="SMART" id="SM01321">
    <property type="entry name" value="Y1_Tnp"/>
    <property type="match status" value="1"/>
</dbReference>
<accession>A0ABZ2NBG1</accession>
<dbReference type="EMBL" id="CP147404">
    <property type="protein sequence ID" value="WXB94942.1"/>
    <property type="molecule type" value="Genomic_DNA"/>
</dbReference>
<dbReference type="EMBL" id="CP147404">
    <property type="protein sequence ID" value="WXB94879.1"/>
    <property type="molecule type" value="Genomic_DNA"/>
</dbReference>
<dbReference type="NCBIfam" id="NF033573">
    <property type="entry name" value="transpos_IS200"/>
    <property type="match status" value="1"/>
</dbReference>
<evidence type="ECO:0000313" key="4">
    <source>
        <dbReference type="Proteomes" id="UP001387364"/>
    </source>
</evidence>
<proteinExistence type="predicted"/>
<keyword evidence="4" id="KW-1185">Reference proteome</keyword>
<dbReference type="PANTHER" id="PTHR33360:SF2">
    <property type="entry name" value="TRANSPOSASE FOR INSERTION SEQUENCE ELEMENT IS200"/>
    <property type="match status" value="1"/>
</dbReference>
<organism evidence="2 4">
    <name type="scientific">Bacillus kandeliae</name>
    <dbReference type="NCBI Taxonomy" id="3129297"/>
    <lineage>
        <taxon>Bacteria</taxon>
        <taxon>Bacillati</taxon>
        <taxon>Bacillota</taxon>
        <taxon>Bacilli</taxon>
        <taxon>Bacillales</taxon>
        <taxon>Bacillaceae</taxon>
        <taxon>Bacillus</taxon>
    </lineage>
</organism>
<evidence type="ECO:0000313" key="2">
    <source>
        <dbReference type="EMBL" id="WXB94879.1"/>
    </source>
</evidence>
<dbReference type="Proteomes" id="UP001387364">
    <property type="component" value="Chromosome"/>
</dbReference>
<dbReference type="Gene3D" id="3.30.70.1290">
    <property type="entry name" value="Transposase IS200-like"/>
    <property type="match status" value="1"/>
</dbReference>
<dbReference type="Pfam" id="PF01797">
    <property type="entry name" value="Y1_Tnp"/>
    <property type="match status" value="1"/>
</dbReference>
<dbReference type="InterPro" id="IPR002686">
    <property type="entry name" value="Transposase_17"/>
</dbReference>